<sequence length="1666" mass="174959">EAKATGPRSAAVEPGAEATPGVPGVNILLMQQAWQSADAKRLTVAMWFPAPMARLCPPGWAQAAGVGASLSAALHDLAPLLRPASSQRADWKADQLASRRLHDLPAGAGADGGISITAEVTELRVQLPASGAAGGGDARAGGPGLCQQAETGSLLRLGLSVVAKAGDGGWNLEASATTPITLASERLPRGAGRGAPWEGGSVAREQEAASQVVARVAGWQLECSGIDPQKVGGGVAGVTVAVEVEGVSVCGRQPRPEAGPQGWSGPPGAADVRVKRGAHAAGRRRSRAEPGATRSAAGKCTAQGPCHSQVREPWEPFVATIHGGWTPILEGALLGLAMSMRNGGGGEPMGELRRWEVSVGAQAVVDYYNSDKLVWEPLLEPWSFGGSVVHSPPPPTGGGSAPSSSNPGSRITLRSFRRLDITVTAAACDAAMHALEVLALPSATGGSAEGPAAAGRWQPSQYELAREGAIAFTLPRAVAAPPSHYAVFWLENVTGTAVHFWLGGSSEAAPSDRTPADGTAAPGEMVPLLVDALAGCAGTALGRYVSLGGASDTEAAPAHARQAHGGAGRPPRPAPSRGYPAGGSEGTSGQGRRSIWFRLEGDRGMSRVLLSHPGRQSFHVGFSLGAPGGRIPEGVGLGLGAGLEAPFTALGGVHAIGGLMAAAPAQHNVVCDVRRGRHGGRWLLLRSSVAVVNETRERLELHFQRPLAMHAQVLGPLEPGKRLWLPVHLAHSGGMRWRPAAVAGSVEYRWSDELSVPQLVGQGSGPSGFTSAGGLAAGAGPAGRPRASSACGPKHPASAPVMRACVAVQPGGGEAGAAPGDSLVTLRAPLLMENLLPIPVDVWVCHDGGGEVETKLCTLEPFQCLPVHHLDPSHALRLQVQPKGLAKSELIKLATADTATLERSASWTNQEPERKGSVSGDERPADEDLLMERVLQLRPGDALLATGATRAAGVAVQVKQWVLRGCGQQRVQLRCNFWVYNFTSTTLALSDADEDLEEGAACAPPLPPSEHLLPRNAAGATSGYRPPALPSVAGLGRRTLEGSPAKMAFSERELCGLSALIVPSVADTTSATHALPGTPSSAASSNADGGARPACGEVAPKSVAEAQKPEVQLYGNATQWGKALRLRLRQGGGASVIRLHPRHVLRSALPEGRTLRFRQRGVEEQRELPSGARRALHWPCKKAARLLSVRYDEGGWDWSGGFSVETPGESLVKMRHRGRNETQVVRVEVSHPPDGSAALEVAFFCQDDGFVPFRIDNCTPETLRFRQVGCRDGEDTLAPYHSAKYAWDEPQLPHRLEVEVRGWGSLGTFRLDQVGKRAVVRLRKSGRESRSGIRSYRNVRAMVCAEGPTRVLRIEDMDAHPVDLHDTGAGSQSSSRLRVPASAVAAAQTPPPATSPPTTRAELELSVELSAVGCSLVGDVQELLYACVQGLDVRAVQTDVERKLDLWLADVQTVADNDASCALRRPCAEGGAGGPHGDAAETSWRRGVCALSQVAPLSLCLDEALLEALPAFLKDLRLTAASRKHDGPSQQPPPSQPAEQGAGGLPAAHSPVGGSPAQKQPHQRGAASPQWNGSGLDKVDWQWIGKMADKGIDKVDQWIGKGLAVETTVERQRITVDRWRIKADRLEWIKADRAVRIKADRDAERQRIMVDRSFRSSRIAGLRTGQ</sequence>
<feature type="region of interest" description="Disordered" evidence="1">
    <location>
        <begin position="389"/>
        <end position="408"/>
    </location>
</feature>
<feature type="region of interest" description="Disordered" evidence="1">
    <location>
        <begin position="1070"/>
        <end position="1096"/>
    </location>
</feature>
<dbReference type="Proteomes" id="UP001190700">
    <property type="component" value="Unassembled WGS sequence"/>
</dbReference>
<proteinExistence type="predicted"/>
<dbReference type="GO" id="GO:0006623">
    <property type="term" value="P:protein targeting to vacuole"/>
    <property type="evidence" value="ECO:0007669"/>
    <property type="project" value="TreeGrafter"/>
</dbReference>
<evidence type="ECO:0000313" key="3">
    <source>
        <dbReference type="EMBL" id="KAK3265642.1"/>
    </source>
</evidence>
<feature type="domain" description="Vacuolar protein sorting-associated protein 13 VPS13 adaptor binding" evidence="2">
    <location>
        <begin position="1136"/>
        <end position="1292"/>
    </location>
</feature>
<feature type="compositionally biased region" description="Basic residues" evidence="1">
    <location>
        <begin position="275"/>
        <end position="286"/>
    </location>
</feature>
<evidence type="ECO:0000256" key="1">
    <source>
        <dbReference type="SAM" id="MobiDB-lite"/>
    </source>
</evidence>
<feature type="compositionally biased region" description="Low complexity" evidence="1">
    <location>
        <begin position="555"/>
        <end position="564"/>
    </location>
</feature>
<evidence type="ECO:0000259" key="2">
    <source>
        <dbReference type="Pfam" id="PF25036"/>
    </source>
</evidence>
<dbReference type="Pfam" id="PF25036">
    <property type="entry name" value="VPS13_VAB"/>
    <property type="match status" value="2"/>
</dbReference>
<dbReference type="GO" id="GO:0045053">
    <property type="term" value="P:protein retention in Golgi apparatus"/>
    <property type="evidence" value="ECO:0007669"/>
    <property type="project" value="TreeGrafter"/>
</dbReference>
<feature type="compositionally biased region" description="Basic and acidic residues" evidence="1">
    <location>
        <begin position="911"/>
        <end position="923"/>
    </location>
</feature>
<feature type="non-terminal residue" evidence="3">
    <location>
        <position position="1"/>
    </location>
</feature>
<keyword evidence="4" id="KW-1185">Reference proteome</keyword>
<dbReference type="PANTHER" id="PTHR16166">
    <property type="entry name" value="VACUOLAR PROTEIN SORTING-ASSOCIATED PROTEIN VPS13"/>
    <property type="match status" value="1"/>
</dbReference>
<feature type="compositionally biased region" description="Low complexity" evidence="1">
    <location>
        <begin position="1080"/>
        <end position="1091"/>
    </location>
</feature>
<feature type="region of interest" description="Disordered" evidence="1">
    <location>
        <begin position="555"/>
        <end position="592"/>
    </location>
</feature>
<feature type="domain" description="Vacuolar protein sorting-associated protein 13 VPS13 adaptor binding" evidence="2">
    <location>
        <begin position="666"/>
        <end position="753"/>
    </location>
</feature>
<reference evidence="3 4" key="1">
    <citation type="journal article" date="2015" name="Genome Biol. Evol.">
        <title>Comparative Genomics of a Bacterivorous Green Alga Reveals Evolutionary Causalities and Consequences of Phago-Mixotrophic Mode of Nutrition.</title>
        <authorList>
            <person name="Burns J.A."/>
            <person name="Paasch A."/>
            <person name="Narechania A."/>
            <person name="Kim E."/>
        </authorList>
    </citation>
    <scope>NUCLEOTIDE SEQUENCE [LARGE SCALE GENOMIC DNA]</scope>
    <source>
        <strain evidence="3 4">PLY_AMNH</strain>
    </source>
</reference>
<dbReference type="PANTHER" id="PTHR16166:SF143">
    <property type="entry name" value="PROTEIN SORTING-ASSOCIATED PROTEIN, PUTATIVE (DUF1162)-RELATED"/>
    <property type="match status" value="1"/>
</dbReference>
<dbReference type="InterPro" id="IPR009543">
    <property type="entry name" value="VPS13_VAB"/>
</dbReference>
<protein>
    <recommendedName>
        <fullName evidence="2">Vacuolar protein sorting-associated protein 13 VPS13 adaptor binding domain-containing protein</fullName>
    </recommendedName>
</protein>
<feature type="region of interest" description="Disordered" evidence="1">
    <location>
        <begin position="902"/>
        <end position="925"/>
    </location>
</feature>
<feature type="compositionally biased region" description="Gly residues" evidence="1">
    <location>
        <begin position="580"/>
        <end position="589"/>
    </location>
</feature>
<feature type="region of interest" description="Disordered" evidence="1">
    <location>
        <begin position="1523"/>
        <end position="1574"/>
    </location>
</feature>
<dbReference type="EMBL" id="LGRX02013774">
    <property type="protein sequence ID" value="KAK3265642.1"/>
    <property type="molecule type" value="Genomic_DNA"/>
</dbReference>
<gene>
    <name evidence="3" type="ORF">CYMTET_25689</name>
</gene>
<feature type="region of interest" description="Disordered" evidence="1">
    <location>
        <begin position="765"/>
        <end position="795"/>
    </location>
</feature>
<accession>A0AAE0FT93</accession>
<name>A0AAE0FT93_9CHLO</name>
<feature type="region of interest" description="Disordered" evidence="1">
    <location>
        <begin position="251"/>
        <end position="307"/>
    </location>
</feature>
<organism evidence="3 4">
    <name type="scientific">Cymbomonas tetramitiformis</name>
    <dbReference type="NCBI Taxonomy" id="36881"/>
    <lineage>
        <taxon>Eukaryota</taxon>
        <taxon>Viridiplantae</taxon>
        <taxon>Chlorophyta</taxon>
        <taxon>Pyramimonadophyceae</taxon>
        <taxon>Pyramimonadales</taxon>
        <taxon>Pyramimonadaceae</taxon>
        <taxon>Cymbomonas</taxon>
    </lineage>
</organism>
<evidence type="ECO:0000313" key="4">
    <source>
        <dbReference type="Proteomes" id="UP001190700"/>
    </source>
</evidence>
<comment type="caution">
    <text evidence="3">The sequence shown here is derived from an EMBL/GenBank/DDBJ whole genome shotgun (WGS) entry which is preliminary data.</text>
</comment>
<dbReference type="InterPro" id="IPR026847">
    <property type="entry name" value="VPS13"/>
</dbReference>